<reference evidence="5 6" key="1">
    <citation type="submission" date="2021-05" db="EMBL/GenBank/DDBJ databases">
        <title>Genome Assembly of Synthetic Allotetraploid Brassica napus Reveals Homoeologous Exchanges between Subgenomes.</title>
        <authorList>
            <person name="Davis J.T."/>
        </authorList>
    </citation>
    <scope>NUCLEOTIDE SEQUENCE [LARGE SCALE GENOMIC DNA]</scope>
    <source>
        <strain evidence="6">cv. Da-Ae</strain>
        <tissue evidence="5">Seedling</tissue>
    </source>
</reference>
<organism evidence="5 6">
    <name type="scientific">Brassica napus</name>
    <name type="common">Rape</name>
    <dbReference type="NCBI Taxonomy" id="3708"/>
    <lineage>
        <taxon>Eukaryota</taxon>
        <taxon>Viridiplantae</taxon>
        <taxon>Streptophyta</taxon>
        <taxon>Embryophyta</taxon>
        <taxon>Tracheophyta</taxon>
        <taxon>Spermatophyta</taxon>
        <taxon>Magnoliopsida</taxon>
        <taxon>eudicotyledons</taxon>
        <taxon>Gunneridae</taxon>
        <taxon>Pentapetalae</taxon>
        <taxon>rosids</taxon>
        <taxon>malvids</taxon>
        <taxon>Brassicales</taxon>
        <taxon>Brassicaceae</taxon>
        <taxon>Brassiceae</taxon>
        <taxon>Brassica</taxon>
    </lineage>
</organism>
<dbReference type="Pfam" id="PF23571">
    <property type="entry name" value="GH3_M"/>
    <property type="match status" value="2"/>
</dbReference>
<proteinExistence type="inferred from homology"/>
<dbReference type="PANTHER" id="PTHR31901">
    <property type="entry name" value="GH3 DOMAIN-CONTAINING PROTEIN"/>
    <property type="match status" value="1"/>
</dbReference>
<feature type="domain" description="GH3 C-terminal" evidence="4">
    <location>
        <begin position="441"/>
        <end position="560"/>
    </location>
</feature>
<keyword evidence="2" id="KW-0436">Ligase</keyword>
<accession>A0ABQ8CVU2</accession>
<evidence type="ECO:0000259" key="3">
    <source>
        <dbReference type="Pfam" id="PF23571"/>
    </source>
</evidence>
<dbReference type="PANTHER" id="PTHR31901:SF49">
    <property type="entry name" value="(RAPE) HYPOTHETICAL PROTEIN"/>
    <property type="match status" value="1"/>
</dbReference>
<dbReference type="InterPro" id="IPR055378">
    <property type="entry name" value="GH3_C"/>
</dbReference>
<gene>
    <name evidence="5" type="ORF">HID58_020935</name>
</gene>
<dbReference type="InterPro" id="IPR055377">
    <property type="entry name" value="GH3_M"/>
</dbReference>
<dbReference type="Proteomes" id="UP000824890">
    <property type="component" value="Unassembled WGS sequence"/>
</dbReference>
<sequence>MGEPNMSIISDFNDEEKEKVLEDLTSNVKQIQDDLLKEILTLNSGTEYLQSFLHGSSSKELFKKNLPIVTYKDVKPYFDRVANGESSDVISALPITNVFVSSGTSGGANKILPSNNKFLDGYAFSNDLLVHIISKHVKGVERGKGMIFSLTGHETKTPGGLPIESSTSWYLKSDYFKNRPSNWFYSFTSPDEVMLGSDIKQNLYCHLLCGLVQRDEVMRIGSTFASGMVRVIKVLQDSWKELCSNIRSGHLSEWITDSGCRNAVSMVTGGQPRPKLSDEIENICSLKSWKGIMKKLWPQTMYIEAIVTGSMAQYVPTLNHYCDDLPLVSTTYASSESIFGINIDPLCKPEDISYTLMPNISYFEFIPVEEGSDDVVDLADVKLGCSYQLLITNLWGLYRMRIGDMLKVTGFHNKAPQFRFMGRENTLLSIDTDRTNEKYLFKALNRATLVLESSDLRLVAFTSYADTSSSPGHYVIYLEVKAKNEDIRDLEFDEKTFLECCLVMEDSFDDEYRYCRSNEFVGPLEIRVVNDGSFDSLMNLSISKGTSVNQYKTPTCITSEKGVQVLETNVVAKFFSTLKKGKVLEDLTWNVKQIQDDLLKEILTLNSGTEYLQNFLHGSSAKELFKKNLPIVTYKDVKPYIDRVANGESSNIISALPITNFFNSSGTSGGANKILPSNSKYLDGSAFSTDLIAHVIRKHVKGVERGKGMLFFLTGHDTKTPGGFPIEDGISWYLKSDYFKNRPSTWFYSYTSPDEVMLGSDLKENLYCHLLCGLVQRDEVTRIGSTFASGMVRVIKVLEDSWKDLCFDIRSGNLSEWITDSGCRNSVSLVLGGQPRHKLSDEIESICSQKSWKGIMKKLWPQTLCIEAIATGSMAQYVPTLKHYCGDVPLVSTIYASSESMFGINTDPLCQPENTSYTLMPNISYFEFIPTEGGNGDVVDLADVKLGCSYQLLVTNLWGLYRMRIGDIVKVTGFHNKAPKFRVIGRENTLLSIDTDRTTEEYLLKAVNRARLVLESSDLRLVAFTSYADISSSPGHYVIYWEVKTKEEDMKELDEKTSLECCSVMEDTLDEEYMYCRANEFIGPLEIRVVNDGTFDSLMNLSISKGASITQYKTPTCITSEEGLQVLETNVVARFFSTLRASHVLKP</sequence>
<name>A0ABQ8CVU2_BRANA</name>
<dbReference type="InterPro" id="IPR004993">
    <property type="entry name" value="GH3"/>
</dbReference>
<evidence type="ECO:0000259" key="4">
    <source>
        <dbReference type="Pfam" id="PF23572"/>
    </source>
</evidence>
<feature type="domain" description="GH3 middle" evidence="3">
    <location>
        <begin position="917"/>
        <end position="986"/>
    </location>
</feature>
<evidence type="ECO:0000313" key="6">
    <source>
        <dbReference type="Proteomes" id="UP000824890"/>
    </source>
</evidence>
<evidence type="ECO:0000313" key="5">
    <source>
        <dbReference type="EMBL" id="KAH0920917.1"/>
    </source>
</evidence>
<dbReference type="EMBL" id="JAGKQM010000006">
    <property type="protein sequence ID" value="KAH0920917.1"/>
    <property type="molecule type" value="Genomic_DNA"/>
</dbReference>
<evidence type="ECO:0000256" key="2">
    <source>
        <dbReference type="ARBA" id="ARBA00022598"/>
    </source>
</evidence>
<protein>
    <submittedName>
        <fullName evidence="5">Uncharacterized protein</fullName>
    </submittedName>
</protein>
<comment type="similarity">
    <text evidence="1">Belongs to the IAA-amido conjugating enzyme family.</text>
</comment>
<feature type="domain" description="GH3 C-terminal" evidence="4">
    <location>
        <begin position="1003"/>
        <end position="1122"/>
    </location>
</feature>
<feature type="domain" description="GH3 middle" evidence="3">
    <location>
        <begin position="354"/>
        <end position="423"/>
    </location>
</feature>
<dbReference type="Pfam" id="PF03321">
    <property type="entry name" value="GH3"/>
    <property type="match status" value="2"/>
</dbReference>
<evidence type="ECO:0000256" key="1">
    <source>
        <dbReference type="ARBA" id="ARBA00008068"/>
    </source>
</evidence>
<dbReference type="Pfam" id="PF23572">
    <property type="entry name" value="GH3_C"/>
    <property type="match status" value="2"/>
</dbReference>
<keyword evidence="6" id="KW-1185">Reference proteome</keyword>
<comment type="caution">
    <text evidence="5">The sequence shown here is derived from an EMBL/GenBank/DDBJ whole genome shotgun (WGS) entry which is preliminary data.</text>
</comment>